<dbReference type="CDD" id="cd07725">
    <property type="entry name" value="TTHA1429-like_MBL-fold"/>
    <property type="match status" value="1"/>
</dbReference>
<dbReference type="SUPFAM" id="SSF56281">
    <property type="entry name" value="Metallo-hydrolase/oxidoreductase"/>
    <property type="match status" value="1"/>
</dbReference>
<evidence type="ECO:0000313" key="3">
    <source>
        <dbReference type="Proteomes" id="UP000249066"/>
    </source>
</evidence>
<dbReference type="PANTHER" id="PTHR23131:SF4">
    <property type="entry name" value="METALLO-BETA-LACTAMASE SUPERFAMILY POTEIN"/>
    <property type="match status" value="1"/>
</dbReference>
<dbReference type="PANTHER" id="PTHR23131">
    <property type="entry name" value="ENDORIBONUCLEASE LACTB2"/>
    <property type="match status" value="1"/>
</dbReference>
<dbReference type="EMBL" id="QFNN01000014">
    <property type="protein sequence ID" value="PZO91129.1"/>
    <property type="molecule type" value="Genomic_DNA"/>
</dbReference>
<keyword evidence="2" id="KW-0378">Hydrolase</keyword>
<dbReference type="Gene3D" id="3.60.15.10">
    <property type="entry name" value="Ribonuclease Z/Hydroxyacylglutathione hydrolase-like"/>
    <property type="match status" value="1"/>
</dbReference>
<sequence>MPSSADRVATAVRRQPDEGLAYPFGREGPAAGELIPVAEGVGWARLPVPGSLRHINVWALDDGDGVALVDTGLDIAQCREAWDALFAGGLAGRRVTRVIVTHFHPDHVGLAGWLCRRFDAPLWMNRTEYLLARLAIADQRPEPPAEQVAQRIAAGWSEAQVDAERGMGWGRFARIAAPLPIGHVAFAEGDELAIGDRRWRVMTGSGHTPEHCALVDVEGGLMIAGDQLLPRISSNISLGAMEPEADPLADWLASLARFQRDLDPAILVLPAHGEPFTGAHVRLAALAAGHADRLDALELLLREAPRRAIDCFITLFGRELDDSVIGLATGEALAHLRWLERVGRARREVRDGVWWFSA</sequence>
<name>A0A2W5AFR5_9SPHN</name>
<dbReference type="InterPro" id="IPR048933">
    <property type="entry name" value="B_lactamase-like_C"/>
</dbReference>
<proteinExistence type="predicted"/>
<dbReference type="Gene3D" id="1.10.10.10">
    <property type="entry name" value="Winged helix-like DNA-binding domain superfamily/Winged helix DNA-binding domain"/>
    <property type="match status" value="1"/>
</dbReference>
<organism evidence="2 3">
    <name type="scientific">Sphingomonas sanxanigenens</name>
    <dbReference type="NCBI Taxonomy" id="397260"/>
    <lineage>
        <taxon>Bacteria</taxon>
        <taxon>Pseudomonadati</taxon>
        <taxon>Pseudomonadota</taxon>
        <taxon>Alphaproteobacteria</taxon>
        <taxon>Sphingomonadales</taxon>
        <taxon>Sphingomonadaceae</taxon>
        <taxon>Sphingomonas</taxon>
    </lineage>
</organism>
<evidence type="ECO:0000259" key="1">
    <source>
        <dbReference type="SMART" id="SM00849"/>
    </source>
</evidence>
<dbReference type="Proteomes" id="UP000249066">
    <property type="component" value="Unassembled WGS sequence"/>
</dbReference>
<dbReference type="InterPro" id="IPR036866">
    <property type="entry name" value="RibonucZ/Hydroxyglut_hydro"/>
</dbReference>
<dbReference type="Pfam" id="PF00753">
    <property type="entry name" value="Lactamase_B"/>
    <property type="match status" value="1"/>
</dbReference>
<gene>
    <name evidence="2" type="ORF">DI623_04305</name>
</gene>
<dbReference type="InterPro" id="IPR001279">
    <property type="entry name" value="Metallo-B-lactamas"/>
</dbReference>
<evidence type="ECO:0000313" key="2">
    <source>
        <dbReference type="EMBL" id="PZO91129.1"/>
    </source>
</evidence>
<dbReference type="SMART" id="SM00849">
    <property type="entry name" value="Lactamase_B"/>
    <property type="match status" value="1"/>
</dbReference>
<accession>A0A2W5AFR5</accession>
<dbReference type="InterPro" id="IPR036388">
    <property type="entry name" value="WH-like_DNA-bd_sf"/>
</dbReference>
<reference evidence="2 3" key="1">
    <citation type="submission" date="2017-08" db="EMBL/GenBank/DDBJ databases">
        <title>Infants hospitalized years apart are colonized by the same room-sourced microbial strains.</title>
        <authorList>
            <person name="Brooks B."/>
            <person name="Olm M.R."/>
            <person name="Firek B.A."/>
            <person name="Baker R."/>
            <person name="Thomas B.C."/>
            <person name="Morowitz M.J."/>
            <person name="Banfield J.F."/>
        </authorList>
    </citation>
    <scope>NUCLEOTIDE SEQUENCE [LARGE SCALE GENOMIC DNA]</scope>
    <source>
        <strain evidence="2">S2_018_000_R2_101</strain>
    </source>
</reference>
<dbReference type="InterPro" id="IPR050662">
    <property type="entry name" value="Sec-metab_biosynth-thioest"/>
</dbReference>
<dbReference type="Pfam" id="PF21221">
    <property type="entry name" value="B_lactamase-like_C"/>
    <property type="match status" value="1"/>
</dbReference>
<protein>
    <submittedName>
        <fullName evidence="2">MBL fold metallo-hydrolase</fullName>
    </submittedName>
</protein>
<dbReference type="GO" id="GO:0016787">
    <property type="term" value="F:hydrolase activity"/>
    <property type="evidence" value="ECO:0007669"/>
    <property type="project" value="UniProtKB-KW"/>
</dbReference>
<dbReference type="AlphaFoldDB" id="A0A2W5AFR5"/>
<feature type="domain" description="Metallo-beta-lactamase" evidence="1">
    <location>
        <begin position="54"/>
        <end position="272"/>
    </location>
</feature>
<comment type="caution">
    <text evidence="2">The sequence shown here is derived from an EMBL/GenBank/DDBJ whole genome shotgun (WGS) entry which is preliminary data.</text>
</comment>